<dbReference type="OrthoDB" id="10248487at2759"/>
<proteinExistence type="inferred from homology"/>
<dbReference type="Gene3D" id="3.30.1140.40">
    <property type="entry name" value="Tctex-1"/>
    <property type="match status" value="1"/>
</dbReference>
<dbReference type="InterPro" id="IPR005334">
    <property type="entry name" value="Tctex-1-like"/>
</dbReference>
<feature type="compositionally biased region" description="Polar residues" evidence="2">
    <location>
        <begin position="67"/>
        <end position="80"/>
    </location>
</feature>
<evidence type="ECO:0000256" key="2">
    <source>
        <dbReference type="SAM" id="MobiDB-lite"/>
    </source>
</evidence>
<feature type="compositionally biased region" description="Polar residues" evidence="2">
    <location>
        <begin position="216"/>
        <end position="230"/>
    </location>
</feature>
<feature type="compositionally biased region" description="Polar residues" evidence="2">
    <location>
        <begin position="305"/>
        <end position="320"/>
    </location>
</feature>
<evidence type="ECO:0000256" key="1">
    <source>
        <dbReference type="ARBA" id="ARBA00005361"/>
    </source>
</evidence>
<organism evidence="3 4">
    <name type="scientific">Clytia hemisphaerica</name>
    <dbReference type="NCBI Taxonomy" id="252671"/>
    <lineage>
        <taxon>Eukaryota</taxon>
        <taxon>Metazoa</taxon>
        <taxon>Cnidaria</taxon>
        <taxon>Hydrozoa</taxon>
        <taxon>Hydroidolina</taxon>
        <taxon>Leptothecata</taxon>
        <taxon>Obeliida</taxon>
        <taxon>Clytiidae</taxon>
        <taxon>Clytia</taxon>
    </lineage>
</organism>
<evidence type="ECO:0000313" key="3">
    <source>
        <dbReference type="EnsemblMetazoa" id="CLYHEMP008258.1"/>
    </source>
</evidence>
<keyword evidence="4" id="KW-1185">Reference proteome</keyword>
<dbReference type="CDD" id="cd21451">
    <property type="entry name" value="DLC-like_TCTEX1D"/>
    <property type="match status" value="1"/>
</dbReference>
<dbReference type="GO" id="GO:0005737">
    <property type="term" value="C:cytoplasm"/>
    <property type="evidence" value="ECO:0007669"/>
    <property type="project" value="TreeGrafter"/>
</dbReference>
<feature type="compositionally biased region" description="Basic and acidic residues" evidence="2">
    <location>
        <begin position="322"/>
        <end position="335"/>
    </location>
</feature>
<accession>A0A7M5V1S7</accession>
<dbReference type="PANTHER" id="PTHR21255">
    <property type="entry name" value="T-COMPLEX-ASSOCIATED-TESTIS-EXPRESSED 1/ DYNEIN LIGHT CHAIN"/>
    <property type="match status" value="1"/>
</dbReference>
<feature type="region of interest" description="Disordered" evidence="2">
    <location>
        <begin position="284"/>
        <end position="338"/>
    </location>
</feature>
<dbReference type="PANTHER" id="PTHR21255:SF65">
    <property type="entry name" value="TCTEX1 DOMAIN-CONTAINING PROTEIN 2"/>
    <property type="match status" value="1"/>
</dbReference>
<feature type="compositionally biased region" description="Low complexity" evidence="2">
    <location>
        <begin position="239"/>
        <end position="260"/>
    </location>
</feature>
<dbReference type="Pfam" id="PF03645">
    <property type="entry name" value="Tctex-1"/>
    <property type="match status" value="1"/>
</dbReference>
<dbReference type="GO" id="GO:0007018">
    <property type="term" value="P:microtubule-based movement"/>
    <property type="evidence" value="ECO:0007669"/>
    <property type="project" value="TreeGrafter"/>
</dbReference>
<dbReference type="AlphaFoldDB" id="A0A7M5V1S7"/>
<name>A0A7M5V1S7_9CNID</name>
<comment type="similarity">
    <text evidence="1">Belongs to the dynein light chain Tctex-type family.</text>
</comment>
<feature type="compositionally biased region" description="Basic and acidic residues" evidence="2">
    <location>
        <begin position="159"/>
        <end position="175"/>
    </location>
</feature>
<sequence length="460" mass="51577">MKSPIRITVSTFEDDTISTEGRLSNQSSKETCEDQQGSAKDIKSANHIDGQGNLLNHNTMYKKSKNLNKQPLSRSYSSPPANGRRPINLNKKLLEVPKVATVYQEPSKMHKTKVVSMRTKDKIGDNNHVTYYPNRKLSDSWIGSHINVAENLINAEEEKLTNKEQRKQSNEKKDGNLLNTGSSSSSSPFKRPKSGSKSSGNSPVGSFRKLKDKTKNLTSPTSEKASSGFSRGSFRKNKTSNTSTSSSSTEQKEQQTTSSSRGSFRRPKLNLKKLDLSENKFLSSITNKSGNKNKDLNNNNTNNNASTVAETIPEKQNSLTVPDDKMSPKSDKKTDNIPLLTPPVIIDDFEMRLKETEIREMIQQHFNQHLEGVGYEHEVNEKRSIHLSQQIHDNLKVMTDENFKFIVSVFIGEIRDEGMETSSQCVWDPKQDCVVMGYYKNDSLFAIAVVFAIALDSNDL</sequence>
<protein>
    <submittedName>
        <fullName evidence="3">Uncharacterized protein</fullName>
    </submittedName>
</protein>
<feature type="region of interest" description="Disordered" evidence="2">
    <location>
        <begin position="1"/>
        <end position="86"/>
    </location>
</feature>
<dbReference type="InterPro" id="IPR001611">
    <property type="entry name" value="Leu-rich_rpt"/>
</dbReference>
<evidence type="ECO:0000313" key="4">
    <source>
        <dbReference type="Proteomes" id="UP000594262"/>
    </source>
</evidence>
<feature type="compositionally biased region" description="Low complexity" evidence="2">
    <location>
        <begin position="181"/>
        <end position="206"/>
    </location>
</feature>
<dbReference type="InterPro" id="IPR038586">
    <property type="entry name" value="Tctex-1-like_sf"/>
</dbReference>
<dbReference type="PROSITE" id="PS51450">
    <property type="entry name" value="LRR"/>
    <property type="match status" value="1"/>
</dbReference>
<dbReference type="GO" id="GO:0005868">
    <property type="term" value="C:cytoplasmic dynein complex"/>
    <property type="evidence" value="ECO:0007669"/>
    <property type="project" value="TreeGrafter"/>
</dbReference>
<dbReference type="EnsemblMetazoa" id="CLYHEMT008258.1">
    <property type="protein sequence ID" value="CLYHEMP008258.1"/>
    <property type="gene ID" value="CLYHEMG008258"/>
</dbReference>
<feature type="region of interest" description="Disordered" evidence="2">
    <location>
        <begin position="159"/>
        <end position="272"/>
    </location>
</feature>
<dbReference type="Proteomes" id="UP000594262">
    <property type="component" value="Unplaced"/>
</dbReference>
<feature type="compositionally biased region" description="Polar residues" evidence="2">
    <location>
        <begin position="18"/>
        <end position="38"/>
    </location>
</feature>
<reference evidence="3" key="1">
    <citation type="submission" date="2021-01" db="UniProtKB">
        <authorList>
            <consortium name="EnsemblMetazoa"/>
        </authorList>
    </citation>
    <scope>IDENTIFICATION</scope>
</reference>
<dbReference type="GO" id="GO:0045505">
    <property type="term" value="F:dynein intermediate chain binding"/>
    <property type="evidence" value="ECO:0007669"/>
    <property type="project" value="TreeGrafter"/>
</dbReference>